<gene>
    <name evidence="2" type="ORF">AB7Z85_17655</name>
</gene>
<dbReference type="InterPro" id="IPR024289">
    <property type="entry name" value="DUF3828"/>
</dbReference>
<keyword evidence="3" id="KW-1185">Reference proteome</keyword>
<reference evidence="2 3" key="1">
    <citation type="submission" date="2024-03" db="EMBL/GenBank/DDBJ databases">
        <title>Role of Flies in the Dissemination of Carbapenem-Resistant Enterobacteriaceae (CRE): An Epidemiological and Genomic Study in China.</title>
        <authorList>
            <person name="Chen K."/>
            <person name="Zhang R."/>
            <person name="Chen S."/>
        </authorList>
    </citation>
    <scope>NUCLEOTIDE SEQUENCE [LARGE SCALE GENOMIC DNA]</scope>
    <source>
        <strain evidence="3">fly-313</strain>
    </source>
</reference>
<evidence type="ECO:0000313" key="3">
    <source>
        <dbReference type="Proteomes" id="UP001561463"/>
    </source>
</evidence>
<protein>
    <submittedName>
        <fullName evidence="2">DUF3828 domain-containing protein</fullName>
    </submittedName>
</protein>
<evidence type="ECO:0000313" key="2">
    <source>
        <dbReference type="EMBL" id="MEX9254316.1"/>
    </source>
</evidence>
<dbReference type="Gene3D" id="3.10.450.50">
    <property type="match status" value="1"/>
</dbReference>
<evidence type="ECO:0000259" key="1">
    <source>
        <dbReference type="Pfam" id="PF12883"/>
    </source>
</evidence>
<dbReference type="Proteomes" id="UP001561463">
    <property type="component" value="Unassembled WGS sequence"/>
</dbReference>
<dbReference type="EMBL" id="JBFZPZ010000016">
    <property type="protein sequence ID" value="MEX9254316.1"/>
    <property type="molecule type" value="Genomic_DNA"/>
</dbReference>
<feature type="domain" description="DUF3828" evidence="1">
    <location>
        <begin position="3"/>
        <end position="124"/>
    </location>
</feature>
<organism evidence="2 3">
    <name type="scientific">Pseudenterobacter timonensis</name>
    <dbReference type="NCBI Taxonomy" id="1755099"/>
    <lineage>
        <taxon>Bacteria</taxon>
        <taxon>Pseudomonadati</taxon>
        <taxon>Pseudomonadota</taxon>
        <taxon>Gammaproteobacteria</taxon>
        <taxon>Enterobacterales</taxon>
        <taxon>Enterobacteriaceae</taxon>
        <taxon>Pseudenterobacter</taxon>
    </lineage>
</organism>
<sequence length="149" mass="17005">MTREFYQHYLQALANYDPASADRSPIADHSALVNRFVASDTSSRIAEIHAIYEQEILEADYFTSCQDYTLEWVKRLQVGNARLDAAGAAVPVSIGVENGNQLHLMVYLKQENNVWKIYRVRDITHHYEAAIFNDKAIRDAKAHARKVLP</sequence>
<dbReference type="RefSeq" id="WP_369498618.1">
    <property type="nucleotide sequence ID" value="NZ_JBFZPZ010000016.1"/>
</dbReference>
<proteinExistence type="predicted"/>
<name>A0ABV4AA10_9ENTR</name>
<dbReference type="Pfam" id="PF12883">
    <property type="entry name" value="DUF3828"/>
    <property type="match status" value="1"/>
</dbReference>
<accession>A0ABV4AA10</accession>
<comment type="caution">
    <text evidence="2">The sequence shown here is derived from an EMBL/GenBank/DDBJ whole genome shotgun (WGS) entry which is preliminary data.</text>
</comment>